<organism evidence="4 5">
    <name type="scientific">Paralvinella palmiformis</name>
    <dbReference type="NCBI Taxonomy" id="53620"/>
    <lineage>
        <taxon>Eukaryota</taxon>
        <taxon>Metazoa</taxon>
        <taxon>Spiralia</taxon>
        <taxon>Lophotrochozoa</taxon>
        <taxon>Annelida</taxon>
        <taxon>Polychaeta</taxon>
        <taxon>Sedentaria</taxon>
        <taxon>Canalipalpata</taxon>
        <taxon>Terebellida</taxon>
        <taxon>Terebelliformia</taxon>
        <taxon>Alvinellidae</taxon>
        <taxon>Paralvinella</taxon>
    </lineage>
</organism>
<feature type="compositionally biased region" description="Polar residues" evidence="3">
    <location>
        <begin position="578"/>
        <end position="593"/>
    </location>
</feature>
<feature type="region of interest" description="Disordered" evidence="3">
    <location>
        <begin position="114"/>
        <end position="145"/>
    </location>
</feature>
<feature type="compositionally biased region" description="Low complexity" evidence="3">
    <location>
        <begin position="134"/>
        <end position="144"/>
    </location>
</feature>
<dbReference type="InterPro" id="IPR032675">
    <property type="entry name" value="LRR_dom_sf"/>
</dbReference>
<keyword evidence="1" id="KW-0433">Leucine-rich repeat</keyword>
<evidence type="ECO:0000313" key="5">
    <source>
        <dbReference type="Proteomes" id="UP001208570"/>
    </source>
</evidence>
<evidence type="ECO:0000313" key="4">
    <source>
        <dbReference type="EMBL" id="KAK2163457.1"/>
    </source>
</evidence>
<dbReference type="PANTHER" id="PTHR45973:SF8">
    <property type="entry name" value="LEUCINE-RICH REPEAT-CONTAINING PROTEIN 49"/>
    <property type="match status" value="1"/>
</dbReference>
<accession>A0AAD9K2B6</accession>
<keyword evidence="5" id="KW-1185">Reference proteome</keyword>
<dbReference type="InterPro" id="IPR050576">
    <property type="entry name" value="Cilia_flagella_integrity"/>
</dbReference>
<dbReference type="SMART" id="SM00365">
    <property type="entry name" value="LRR_SD22"/>
    <property type="match status" value="6"/>
</dbReference>
<proteinExistence type="predicted"/>
<gene>
    <name evidence="4" type="ORF">LSH36_79g06003</name>
</gene>
<dbReference type="InterPro" id="IPR025875">
    <property type="entry name" value="Leu-rich_rpt_4"/>
</dbReference>
<feature type="region of interest" description="Disordered" evidence="3">
    <location>
        <begin position="548"/>
        <end position="593"/>
    </location>
</feature>
<sequence length="706" mass="79754">MFPAKGRNKTHLPPKETYLLGPHFTIQASPVSERANKQQDPLLQKANDLLNTSNARSLASSSLEGPITANLQVDHQNRNNVIHGSQRAAGVPGKRQMVTSTAFVHELSNHLDHTPVSSASSIGHHGSDLDPHSSRSAQSTTRTQYNSSVYLPGDRVIFTENASNPGVPVVYRTPEERAANPDRLNLDRRRLAVCPILEGEDQLRLLNYQHNFITRIQHLNSLKRLIFLDLYDNQISEISGLSSLKSLRVLMLGKNRIKKIDNLEALTKLDVLDLHGNEICHIDHLNHLAELRVLNLAGNKIEYVDNLSGMTALTELNLRRNNIHTVAEVDTLPNLQRLFLSFNEITRYLSYFDIQVVSRPDHVWQKSKRMYRGHHNMDTVIAVDNKMALDDLRPRSTKKPIRRRIFSAEVLPQHRKLCLNSHKKTSDPEQQSCDTPSEPIPGPPSSPAVDHDSNIMKTPSSAGKEKGNRSALKQFKRQMSVVSMQDSKGLMLEDERRIASVMAKKEEDKKRESYKTAVMKERRRVAISNAQRHWELMQGSAISRLNKMSKRPTELSSQLNSRPTSAKSTVSEKEWPTGGSTKQQSRVPSRASSVSLTSDKDKFSSWGVQAAGAVTTICFKFIDFNHITKVLHKIRVRFPNVNALIFNSTNISSFAQLNALSSIRRLDNLVIEKDGNPITEFMLWRTYLLFRLAHFCLKKINDIEVS</sequence>
<protein>
    <recommendedName>
        <fullName evidence="6">Leucine-rich repeat-containing protein 49</fullName>
    </recommendedName>
</protein>
<evidence type="ECO:0000256" key="1">
    <source>
        <dbReference type="ARBA" id="ARBA00022614"/>
    </source>
</evidence>
<dbReference type="InterPro" id="IPR003591">
    <property type="entry name" value="Leu-rich_rpt_typical-subtyp"/>
</dbReference>
<dbReference type="AlphaFoldDB" id="A0AAD9K2B6"/>
<dbReference type="FunFam" id="3.80.10.10:FF:000323">
    <property type="entry name" value="Leucine-rich repeat-containing protein 49 isoform 1"/>
    <property type="match status" value="1"/>
</dbReference>
<dbReference type="InterPro" id="IPR001611">
    <property type="entry name" value="Leu-rich_rpt"/>
</dbReference>
<evidence type="ECO:0008006" key="6">
    <source>
        <dbReference type="Google" id="ProtNLM"/>
    </source>
</evidence>
<feature type="region of interest" description="Disordered" evidence="3">
    <location>
        <begin position="422"/>
        <end position="475"/>
    </location>
</feature>
<dbReference type="Pfam" id="PF12799">
    <property type="entry name" value="LRR_4"/>
    <property type="match status" value="3"/>
</dbReference>
<feature type="compositionally biased region" description="Polar residues" evidence="3">
    <location>
        <begin position="554"/>
        <end position="569"/>
    </location>
</feature>
<dbReference type="PANTHER" id="PTHR45973">
    <property type="entry name" value="PROTEIN PHOSPHATASE 1 REGULATORY SUBUNIT SDS22-RELATED"/>
    <property type="match status" value="1"/>
</dbReference>
<dbReference type="SMART" id="SM00369">
    <property type="entry name" value="LRR_TYP"/>
    <property type="match status" value="5"/>
</dbReference>
<keyword evidence="2" id="KW-0677">Repeat</keyword>
<dbReference type="Proteomes" id="UP001208570">
    <property type="component" value="Unassembled WGS sequence"/>
</dbReference>
<evidence type="ECO:0000256" key="2">
    <source>
        <dbReference type="ARBA" id="ARBA00022737"/>
    </source>
</evidence>
<evidence type="ECO:0000256" key="3">
    <source>
        <dbReference type="SAM" id="MobiDB-lite"/>
    </source>
</evidence>
<dbReference type="PROSITE" id="PS51450">
    <property type="entry name" value="LRR"/>
    <property type="match status" value="6"/>
</dbReference>
<dbReference type="Gene3D" id="3.80.10.10">
    <property type="entry name" value="Ribonuclease Inhibitor"/>
    <property type="match status" value="1"/>
</dbReference>
<name>A0AAD9K2B6_9ANNE</name>
<comment type="caution">
    <text evidence="4">The sequence shown here is derived from an EMBL/GenBank/DDBJ whole genome shotgun (WGS) entry which is preliminary data.</text>
</comment>
<reference evidence="4" key="1">
    <citation type="journal article" date="2023" name="Mol. Biol. Evol.">
        <title>Third-Generation Sequencing Reveals the Adaptive Role of the Epigenome in Three Deep-Sea Polychaetes.</title>
        <authorList>
            <person name="Perez M."/>
            <person name="Aroh O."/>
            <person name="Sun Y."/>
            <person name="Lan Y."/>
            <person name="Juniper S.K."/>
            <person name="Young C.R."/>
            <person name="Angers B."/>
            <person name="Qian P.Y."/>
        </authorList>
    </citation>
    <scope>NUCLEOTIDE SEQUENCE</scope>
    <source>
        <strain evidence="4">P08H-3</strain>
    </source>
</reference>
<dbReference type="EMBL" id="JAODUP010000079">
    <property type="protein sequence ID" value="KAK2163457.1"/>
    <property type="molecule type" value="Genomic_DNA"/>
</dbReference>
<dbReference type="SUPFAM" id="SSF52058">
    <property type="entry name" value="L domain-like"/>
    <property type="match status" value="1"/>
</dbReference>